<dbReference type="Pfam" id="PF04191">
    <property type="entry name" value="PEMT"/>
    <property type="match status" value="1"/>
</dbReference>
<evidence type="ECO:0000313" key="5">
    <source>
        <dbReference type="EMBL" id="QLL61316.1"/>
    </source>
</evidence>
<dbReference type="PANTHER" id="PTHR12714">
    <property type="entry name" value="PROTEIN-S ISOPRENYLCYSTEINE O-METHYLTRANSFERASE"/>
    <property type="match status" value="1"/>
</dbReference>
<evidence type="ECO:0000256" key="1">
    <source>
        <dbReference type="ARBA" id="ARBA00004127"/>
    </source>
</evidence>
<protein>
    <submittedName>
        <fullName evidence="5">Isoprenylcysteine carboxylmethyltransferase family protein</fullName>
    </submittedName>
</protein>
<proteinExistence type="predicted"/>
<reference evidence="5 6" key="1">
    <citation type="submission" date="2019-06" db="EMBL/GenBank/DDBJ databases">
        <title>Complete genome sequence of Ensifer mexicanus ITTG R7 isolated from nodules of Acacia angustissima (Mill.) Kuntze.</title>
        <authorList>
            <person name="Rincon-Rosales R."/>
            <person name="Rogel M.A."/>
            <person name="Guerrero G."/>
            <person name="Rincon-Molina C.I."/>
            <person name="Lopez-Lopez A."/>
            <person name="Martinez-Romero E."/>
        </authorList>
    </citation>
    <scope>NUCLEOTIDE SEQUENCE [LARGE SCALE GENOMIC DNA]</scope>
    <source>
        <strain evidence="5 6">ITTG R7</strain>
    </source>
</reference>
<keyword evidence="6" id="KW-1185">Reference proteome</keyword>
<dbReference type="GO" id="GO:0008168">
    <property type="term" value="F:methyltransferase activity"/>
    <property type="evidence" value="ECO:0007669"/>
    <property type="project" value="UniProtKB-KW"/>
</dbReference>
<dbReference type="InterPro" id="IPR007318">
    <property type="entry name" value="Phopholipid_MeTrfase"/>
</dbReference>
<evidence type="ECO:0000313" key="6">
    <source>
        <dbReference type="Proteomes" id="UP000510721"/>
    </source>
</evidence>
<evidence type="ECO:0000256" key="3">
    <source>
        <dbReference type="ARBA" id="ARBA00022989"/>
    </source>
</evidence>
<evidence type="ECO:0000256" key="4">
    <source>
        <dbReference type="ARBA" id="ARBA00023136"/>
    </source>
</evidence>
<name>A0A859QM75_9HYPH</name>
<organism evidence="5 6">
    <name type="scientific">Sinorhizobium mexicanum</name>
    <dbReference type="NCBI Taxonomy" id="375549"/>
    <lineage>
        <taxon>Bacteria</taxon>
        <taxon>Pseudomonadati</taxon>
        <taxon>Pseudomonadota</taxon>
        <taxon>Alphaproteobacteria</taxon>
        <taxon>Hyphomicrobiales</taxon>
        <taxon>Rhizobiaceae</taxon>
        <taxon>Sinorhizobium/Ensifer group</taxon>
        <taxon>Sinorhizobium</taxon>
    </lineage>
</organism>
<dbReference type="Proteomes" id="UP000510721">
    <property type="component" value="Chromosome"/>
</dbReference>
<dbReference type="GO" id="GO:0012505">
    <property type="term" value="C:endomembrane system"/>
    <property type="evidence" value="ECO:0007669"/>
    <property type="project" value="UniProtKB-SubCell"/>
</dbReference>
<dbReference type="KEGG" id="emx:FKV68_07555"/>
<dbReference type="EMBL" id="CP041238">
    <property type="protein sequence ID" value="QLL61316.1"/>
    <property type="molecule type" value="Genomic_DNA"/>
</dbReference>
<keyword evidence="4" id="KW-0472">Membrane</keyword>
<dbReference type="PANTHER" id="PTHR12714:SF24">
    <property type="entry name" value="SLR1182 PROTEIN"/>
    <property type="match status" value="1"/>
</dbReference>
<gene>
    <name evidence="5" type="ORF">FKV68_07555</name>
</gene>
<dbReference type="RefSeq" id="WP_180940875.1">
    <property type="nucleotide sequence ID" value="NZ_CP041238.1"/>
</dbReference>
<dbReference type="AlphaFoldDB" id="A0A859QM75"/>
<evidence type="ECO:0000256" key="2">
    <source>
        <dbReference type="ARBA" id="ARBA00022692"/>
    </source>
</evidence>
<keyword evidence="5" id="KW-0808">Transferase</keyword>
<comment type="subcellular location">
    <subcellularLocation>
        <location evidence="1">Endomembrane system</location>
        <topology evidence="1">Multi-pass membrane protein</topology>
    </subcellularLocation>
</comment>
<dbReference type="GO" id="GO:0032259">
    <property type="term" value="P:methylation"/>
    <property type="evidence" value="ECO:0007669"/>
    <property type="project" value="UniProtKB-KW"/>
</dbReference>
<accession>A0A859QM75</accession>
<dbReference type="Gene3D" id="1.20.120.1630">
    <property type="match status" value="1"/>
</dbReference>
<keyword evidence="5" id="KW-0489">Methyltransferase</keyword>
<keyword evidence="2" id="KW-0812">Transmembrane</keyword>
<keyword evidence="3" id="KW-1133">Transmembrane helix</keyword>
<sequence>MNAYRAKPLNFPWPAVVYGAAALTALIFNRFFPLAVANGNGLLAWLTGCALIFAAISIDLWAVKTLLDRHTAILPTRCATCLVTCGPFRFTRNPIYLGYTLLMIGIGLITANPWLFIAAIAAVGLTTVFVVRNEERHLLSRFGFEFERYCRRTARWI</sequence>